<dbReference type="Pfam" id="PF00078">
    <property type="entry name" value="RVT_1"/>
    <property type="match status" value="1"/>
</dbReference>
<comment type="caution">
    <text evidence="4">The sequence shown here is derived from an EMBL/GenBank/DDBJ whole genome shotgun (WGS) entry which is preliminary data.</text>
</comment>
<sequence>MVVISLSDNKMLILFAIDQTRKRAIAIRLAFILQNAIDKLMEPALFPMISTPIVLSLFEYGWTLVFISLCYHKLEARKFQLFLLYGTNKVLCAIGMVYFVKQVHGKSVLQGHVKVHVDNVEANYKDYLLPVPTKEFSEIGETVLSFIQWPKKYIELTMASKFPMTFSNGWFLDSLILTTSSISKVSSSMSFSKIFFLATLIASSSSKTLSTKGDVLEGGGVSSNVMLSDSLIFLVCLLRMMSIRLVFWWVSYLHWSTKHVVVSLGGGAVYMYWFVSMLGLDVDTISYNQGIKECLAGSILVQTWLNIMRDSLLMYLAFNDLLIYFMLQSNNTFYGQKCLVAVPWNDKKPFTTKELDDIMSSCISVDPAQALNVPIVPLGAMLTAVYSLTSRPPYSLAWLNHMISTQDIMDPDLLKKLVLKNFCTIPAKLLLQLASAFKERGLSDRSGTFFYQEHIHKINVPILVVASDQDAICPLKLYKLPSQDMAPIGMEDGETTREEGQHGISAATGISDLEQVLQQKTFTRSEIERLKAFLHSRSNESSSRANLYSSPSSKVALRQDLVLHNNATGFLKSPNTLIAPKIANGFTTPRSRGRPAMYSMARTPYATSPSTFTRKGITSSYGREEALTSSRSAFQHGGKMALKRRSSILDDDIGSGVPLRRTRQKANLALTRRSFVRDGDIGSGGPLRRTRQKANLLTLRDKRELGYTALQQPDHASQKLLLMNESEPKIVKGAEKKRDTSMHGSGSVSGYANVPTKSTQTATKILQHLEEVDLKEKSSGSTKSPPILTLDIAHSRELTSKGTEKVEDNGPTAEPLQKKCAFQMSVPEDDSFEIGTEKVEDNGPTAEPLQKKCAFQMSVPEDDSFEIDDDDETQVLGESCKQETALAADIVANIFGKSESKDGKGNDEKAANIFGNLDAPASTALPGTPTNGISTTTTRTLAAIFSTSTPTPVIPSSVPTLVFGFGFATSTTPTISVAETGNTSVTNDKDLKSNSPFASTPFSTTTTTTGSGLFGSSSLAVTSTTKNQSLASFFNVSNGSQANTQASVAVTPSVPSLFGSGTTSIPSSTSGTSPFSSSAFTIGTSSSFGISSMTASSEGKYGNSTSGPATSIFGSTWDPAKSSRFYNFGVSATPTPSGTTSIPSSTSGTSHFSSSAFTIGTSSSFSISSMTASSEGKYGNSTSGPATSIFGSTWDPTKSFRFGTTYNFGASATPTPSATTSPVVFGASSTRGSTKYSFGAGAGPPSSFSTPTQNQSPLTPVFGNSTSGPATSIFWSTWDPEKSSGFGTNHMSMDGMEEDSMQTPTPVFDTSVDSMVAEDSHVFGTGATTNNYDDMSMDGMVEDCMQTPTPVPAFGQTSVALPPFTFDSGTQPPFEPGCDGSWMSWAGLHLPRMVLQLHGVACCERLLALKGELKKNELEGDISYQEIKRAVWDCGIDKSPGPDGVTFGFIRRYWSLIEKDVVAAVQHFFTSGNFPKGCNASFIALIPKIPDAKLVKDFRPISLIGSLYKIIAKILANRLVGVLGDLVSEVQSAFVADRQILDGDVLNRFGFGAKWCGWIQECLRSSRGSVLVNGSTTEEFQFYKGLKQGDPLSPFLFILVMESLHLSFKRVEDAGMFNGIKINSSMTLSHMFYADDAIFMGQWSKRNVDTLMYMLKCFERALGLSINLSKSKLMGLAVSIEKVEEVTRHIGCGILNTPFSFLGSKVGGCMSRIKSWDEVIDKMVNRLSKWKMKTLSIGGRLTLLKAVFGSMPIYHMSIFKVPMLVLQRMESIRCHFFNGNDLDSKRSIWVSWNKVLTSKEKGGLGVSSLFALNRALMFKWVWRFFNQSDSLWVRVIHAIHGVDGRIGRAGNVGHTSIWCDIIKEMDRLASHGIDLISMMHKKIGNGSNTSFWKDRWRGEQRLKEVFPRIYALEVNKHISVAFKFEQTSLSSSLRRMPRSGIESEQWDHLLDSLEGVMLSPSEDRWSWDLNGSGEFSVASARRYIDNNRLPDISSKTRWIKEVPIKVNVHAWKVRINGLPTRWNISRRGIDIPSILCPLCETGVESSKHLFFNCSVVRAIFRRVCIWWDVSYMELDSFDEWISWITNLRLPSKHKRLLEGVCYGLWWFIWAFRNKKIFGVVPSSKANIFDDLVLSSFFWCRYRCKATFSWVDWLKNPHLVSL</sequence>
<proteinExistence type="predicted"/>
<evidence type="ECO:0000256" key="1">
    <source>
        <dbReference type="SAM" id="MobiDB-lite"/>
    </source>
</evidence>
<keyword evidence="2" id="KW-0472">Membrane</keyword>
<dbReference type="PANTHER" id="PTHR33116:SF77">
    <property type="entry name" value="RNA-DIRECTED DNA POLYMERASE"/>
    <property type="match status" value="1"/>
</dbReference>
<dbReference type="Pfam" id="PF13966">
    <property type="entry name" value="zf-RVT"/>
    <property type="match status" value="1"/>
</dbReference>
<dbReference type="PROSITE" id="PS50878">
    <property type="entry name" value="RT_POL"/>
    <property type="match status" value="1"/>
</dbReference>
<dbReference type="GO" id="GO:0003964">
    <property type="term" value="F:RNA-directed DNA polymerase activity"/>
    <property type="evidence" value="ECO:0007669"/>
    <property type="project" value="UniProtKB-KW"/>
</dbReference>
<dbReference type="Pfam" id="PF26133">
    <property type="entry name" value="DUF8039"/>
    <property type="match status" value="1"/>
</dbReference>
<keyword evidence="4" id="KW-0548">Nucleotidyltransferase</keyword>
<dbReference type="EMBL" id="BQNB010010770">
    <property type="protein sequence ID" value="GJS81742.1"/>
    <property type="molecule type" value="Genomic_DNA"/>
</dbReference>
<dbReference type="CDD" id="cd01650">
    <property type="entry name" value="RT_nLTR_like"/>
    <property type="match status" value="1"/>
</dbReference>
<keyword evidence="4" id="KW-0808">Transferase</keyword>
<accession>A0ABQ4YXW3</accession>
<evidence type="ECO:0000259" key="3">
    <source>
        <dbReference type="PROSITE" id="PS50878"/>
    </source>
</evidence>
<organism evidence="4 5">
    <name type="scientific">Tanacetum coccineum</name>
    <dbReference type="NCBI Taxonomy" id="301880"/>
    <lineage>
        <taxon>Eukaryota</taxon>
        <taxon>Viridiplantae</taxon>
        <taxon>Streptophyta</taxon>
        <taxon>Embryophyta</taxon>
        <taxon>Tracheophyta</taxon>
        <taxon>Spermatophyta</taxon>
        <taxon>Magnoliopsida</taxon>
        <taxon>eudicotyledons</taxon>
        <taxon>Gunneridae</taxon>
        <taxon>Pentapetalae</taxon>
        <taxon>asterids</taxon>
        <taxon>campanulids</taxon>
        <taxon>Asterales</taxon>
        <taxon>Asteraceae</taxon>
        <taxon>Asteroideae</taxon>
        <taxon>Anthemideae</taxon>
        <taxon>Anthemidinae</taxon>
        <taxon>Tanacetum</taxon>
    </lineage>
</organism>
<dbReference type="InterPro" id="IPR000477">
    <property type="entry name" value="RT_dom"/>
</dbReference>
<dbReference type="InterPro" id="IPR058352">
    <property type="entry name" value="DUF8039"/>
</dbReference>
<dbReference type="InterPro" id="IPR043502">
    <property type="entry name" value="DNA/RNA_pol_sf"/>
</dbReference>
<evidence type="ECO:0000313" key="4">
    <source>
        <dbReference type="EMBL" id="GJS81742.1"/>
    </source>
</evidence>
<evidence type="ECO:0000256" key="2">
    <source>
        <dbReference type="SAM" id="Phobius"/>
    </source>
</evidence>
<feature type="transmembrane region" description="Helical" evidence="2">
    <location>
        <begin position="81"/>
        <end position="100"/>
    </location>
</feature>
<keyword evidence="4" id="KW-0695">RNA-directed DNA polymerase</keyword>
<feature type="transmembrane region" description="Helical" evidence="2">
    <location>
        <begin position="231"/>
        <end position="253"/>
    </location>
</feature>
<evidence type="ECO:0000313" key="5">
    <source>
        <dbReference type="Proteomes" id="UP001151760"/>
    </source>
</evidence>
<feature type="compositionally biased region" description="Polar residues" evidence="1">
    <location>
        <begin position="1246"/>
        <end position="1255"/>
    </location>
</feature>
<feature type="transmembrane region" description="Helical" evidence="2">
    <location>
        <begin position="49"/>
        <end position="69"/>
    </location>
</feature>
<keyword evidence="2" id="KW-0812">Transmembrane</keyword>
<keyword evidence="5" id="KW-1185">Reference proteome</keyword>
<keyword evidence="2" id="KW-1133">Transmembrane helix</keyword>
<feature type="region of interest" description="Disordered" evidence="1">
    <location>
        <begin position="1236"/>
        <end position="1255"/>
    </location>
</feature>
<reference evidence="4" key="2">
    <citation type="submission" date="2022-01" db="EMBL/GenBank/DDBJ databases">
        <authorList>
            <person name="Yamashiro T."/>
            <person name="Shiraishi A."/>
            <person name="Satake H."/>
            <person name="Nakayama K."/>
        </authorList>
    </citation>
    <scope>NUCLEOTIDE SEQUENCE</scope>
</reference>
<feature type="domain" description="Reverse transcriptase" evidence="3">
    <location>
        <begin position="1467"/>
        <end position="1706"/>
    </location>
</feature>
<dbReference type="PANTHER" id="PTHR33116">
    <property type="entry name" value="REVERSE TRANSCRIPTASE ZINC-BINDING DOMAIN-CONTAINING PROTEIN-RELATED-RELATED"/>
    <property type="match status" value="1"/>
</dbReference>
<feature type="transmembrane region" description="Helical" evidence="2">
    <location>
        <begin position="260"/>
        <end position="280"/>
    </location>
</feature>
<reference evidence="4" key="1">
    <citation type="journal article" date="2022" name="Int. J. Mol. Sci.">
        <title>Draft Genome of Tanacetum Coccineum: Genomic Comparison of Closely Related Tanacetum-Family Plants.</title>
        <authorList>
            <person name="Yamashiro T."/>
            <person name="Shiraishi A."/>
            <person name="Nakayama K."/>
            <person name="Satake H."/>
        </authorList>
    </citation>
    <scope>NUCLEOTIDE SEQUENCE</scope>
</reference>
<name>A0ABQ4YXW3_9ASTR</name>
<dbReference type="SUPFAM" id="SSF56672">
    <property type="entry name" value="DNA/RNA polymerases"/>
    <property type="match status" value="1"/>
</dbReference>
<feature type="region of interest" description="Disordered" evidence="1">
    <location>
        <begin position="735"/>
        <end position="754"/>
    </location>
</feature>
<dbReference type="InterPro" id="IPR026960">
    <property type="entry name" value="RVT-Znf"/>
</dbReference>
<protein>
    <submittedName>
        <fullName evidence="4">RNA-directed DNA polymerase, eukaryota, reverse transcriptase zinc-binding domain protein</fullName>
    </submittedName>
</protein>
<feature type="compositionally biased region" description="Polar residues" evidence="1">
    <location>
        <begin position="742"/>
        <end position="754"/>
    </location>
</feature>
<gene>
    <name evidence="4" type="ORF">Tco_0748283</name>
</gene>
<dbReference type="Proteomes" id="UP001151760">
    <property type="component" value="Unassembled WGS sequence"/>
</dbReference>